<dbReference type="Gene3D" id="3.40.50.150">
    <property type="entry name" value="Vaccinia Virus protein VP39"/>
    <property type="match status" value="1"/>
</dbReference>
<name>A0ABU5TMR5_9CYAN</name>
<keyword evidence="3" id="KW-1185">Reference proteome</keyword>
<keyword evidence="2" id="KW-0808">Transferase</keyword>
<evidence type="ECO:0000259" key="1">
    <source>
        <dbReference type="Pfam" id="PF08241"/>
    </source>
</evidence>
<organism evidence="2 3">
    <name type="scientific">Pseudanabaena galeata UHCC 0370</name>
    <dbReference type="NCBI Taxonomy" id="3110310"/>
    <lineage>
        <taxon>Bacteria</taxon>
        <taxon>Bacillati</taxon>
        <taxon>Cyanobacteriota</taxon>
        <taxon>Cyanophyceae</taxon>
        <taxon>Pseudanabaenales</taxon>
        <taxon>Pseudanabaenaceae</taxon>
        <taxon>Pseudanabaena</taxon>
    </lineage>
</organism>
<comment type="caution">
    <text evidence="2">The sequence shown here is derived from an EMBL/GenBank/DDBJ whole genome shotgun (WGS) entry which is preliminary data.</text>
</comment>
<evidence type="ECO:0000313" key="2">
    <source>
        <dbReference type="EMBL" id="MEA5479316.1"/>
    </source>
</evidence>
<dbReference type="GO" id="GO:0032259">
    <property type="term" value="P:methylation"/>
    <property type="evidence" value="ECO:0007669"/>
    <property type="project" value="UniProtKB-KW"/>
</dbReference>
<dbReference type="EMBL" id="JAYGIE010000087">
    <property type="protein sequence ID" value="MEA5479316.1"/>
    <property type="molecule type" value="Genomic_DNA"/>
</dbReference>
<dbReference type="Proteomes" id="UP001301388">
    <property type="component" value="Unassembled WGS sequence"/>
</dbReference>
<reference evidence="2 3" key="1">
    <citation type="submission" date="2023-12" db="EMBL/GenBank/DDBJ databases">
        <title>Baltic Sea Cyanobacteria.</title>
        <authorList>
            <person name="Delbaje E."/>
            <person name="Fewer D.P."/>
            <person name="Shishido T.K."/>
        </authorList>
    </citation>
    <scope>NUCLEOTIDE SEQUENCE [LARGE SCALE GENOMIC DNA]</scope>
    <source>
        <strain evidence="2 3">UHCC 0370</strain>
    </source>
</reference>
<dbReference type="GO" id="GO:0008168">
    <property type="term" value="F:methyltransferase activity"/>
    <property type="evidence" value="ECO:0007669"/>
    <property type="project" value="UniProtKB-KW"/>
</dbReference>
<accession>A0ABU5TMR5</accession>
<dbReference type="SUPFAM" id="SSF53335">
    <property type="entry name" value="S-adenosyl-L-methionine-dependent methyltransferases"/>
    <property type="match status" value="1"/>
</dbReference>
<evidence type="ECO:0000313" key="3">
    <source>
        <dbReference type="Proteomes" id="UP001301388"/>
    </source>
</evidence>
<gene>
    <name evidence="2" type="ORF">VB774_16970</name>
</gene>
<feature type="domain" description="Methyltransferase type 11" evidence="1">
    <location>
        <begin position="33"/>
        <end position="82"/>
    </location>
</feature>
<dbReference type="Pfam" id="PF08241">
    <property type="entry name" value="Methyltransf_11"/>
    <property type="match status" value="1"/>
</dbReference>
<protein>
    <submittedName>
        <fullName evidence="2">Methyltransferase domain-containing protein</fullName>
    </submittedName>
</protein>
<dbReference type="RefSeq" id="WP_323262582.1">
    <property type="nucleotide sequence ID" value="NZ_JAYGIE010000087.1"/>
</dbReference>
<sequence>MNTNLKLLNIGCGSSFHPKWTNIDLIAASPAVQAHDIRKSLPYNNDYFDDCYSSHMIEHLTLQEAHRVIAEAFRVLKPQGIFRVVVPDLEVVAKKYLYVLKQVKSGDLQAEPNYDWMMLELYDQATRSFSGGEMGRYLNNSNIKNKAFVRSRIGFEVEKYWQNKEVTKQKPMWEKLKSKNLVWLLKKIRIMIARILVVLIAGKEAQNAFDEGLFRNTGEIHRWMYDSFSLKRILAQTGFIDIRCCQANESKILNFNTYELDVFDGLVKRPDSLFMEAMKPL</sequence>
<dbReference type="InterPro" id="IPR029063">
    <property type="entry name" value="SAM-dependent_MTases_sf"/>
</dbReference>
<dbReference type="InterPro" id="IPR013216">
    <property type="entry name" value="Methyltransf_11"/>
</dbReference>
<proteinExistence type="predicted"/>
<keyword evidence="2" id="KW-0489">Methyltransferase</keyword>